<sequence length="44" mass="5234">MLRYANAARWQDTFRENRPRHSRLDPYKPYLELASSALASSHWA</sequence>
<evidence type="ECO:0000313" key="2">
    <source>
        <dbReference type="Proteomes" id="UP001376459"/>
    </source>
</evidence>
<dbReference type="Proteomes" id="UP001376459">
    <property type="component" value="Unassembled WGS sequence"/>
</dbReference>
<proteinExistence type="predicted"/>
<keyword evidence="2" id="KW-1185">Reference proteome</keyword>
<reference evidence="1 2" key="1">
    <citation type="submission" date="2024-03" db="EMBL/GenBank/DDBJ databases">
        <title>Novel Streptomyces species of biotechnological and ecological value are a feature of Machair soil.</title>
        <authorList>
            <person name="Prole J.R."/>
            <person name="Goodfellow M."/>
            <person name="Allenby N."/>
            <person name="Ward A.C."/>
        </authorList>
    </citation>
    <scope>NUCLEOTIDE SEQUENCE [LARGE SCALE GENOMIC DNA]</scope>
    <source>
        <strain evidence="1 2">MS1.AVA.1</strain>
    </source>
</reference>
<evidence type="ECO:0008006" key="3">
    <source>
        <dbReference type="Google" id="ProtNLM"/>
    </source>
</evidence>
<gene>
    <name evidence="1" type="ORF">WKI71_00010</name>
</gene>
<dbReference type="EMBL" id="JBBKAK010000001">
    <property type="protein sequence ID" value="MEJ8667508.1"/>
    <property type="molecule type" value="Genomic_DNA"/>
</dbReference>
<comment type="caution">
    <text evidence="1">The sequence shown here is derived from an EMBL/GenBank/DDBJ whole genome shotgun (WGS) entry which is preliminary data.</text>
</comment>
<organism evidence="1 2">
    <name type="scientific">Streptomyces machairae</name>
    <dbReference type="NCBI Taxonomy" id="3134109"/>
    <lineage>
        <taxon>Bacteria</taxon>
        <taxon>Bacillati</taxon>
        <taxon>Actinomycetota</taxon>
        <taxon>Actinomycetes</taxon>
        <taxon>Kitasatosporales</taxon>
        <taxon>Streptomycetaceae</taxon>
        <taxon>Streptomyces</taxon>
    </lineage>
</organism>
<protein>
    <recommendedName>
        <fullName evidence="3">Transposase</fullName>
    </recommendedName>
</protein>
<accession>A0ABU8UG53</accession>
<evidence type="ECO:0000313" key="1">
    <source>
        <dbReference type="EMBL" id="MEJ8667508.1"/>
    </source>
</evidence>
<name>A0ABU8UG53_9ACTN</name>